<dbReference type="InterPro" id="IPR000551">
    <property type="entry name" value="MerR-type_HTH_dom"/>
</dbReference>
<comment type="caution">
    <text evidence="2">The sequence shown here is derived from an EMBL/GenBank/DDBJ whole genome shotgun (WGS) entry which is preliminary data.</text>
</comment>
<dbReference type="SUPFAM" id="SSF46955">
    <property type="entry name" value="Putative DNA-binding domain"/>
    <property type="match status" value="1"/>
</dbReference>
<dbReference type="Pfam" id="PF13411">
    <property type="entry name" value="MerR_1"/>
    <property type="match status" value="1"/>
</dbReference>
<feature type="domain" description="HTH merR-type" evidence="1">
    <location>
        <begin position="1"/>
        <end position="68"/>
    </location>
</feature>
<reference evidence="2" key="1">
    <citation type="submission" date="2020-10" db="EMBL/GenBank/DDBJ databases">
        <authorList>
            <person name="Gilroy R."/>
        </authorList>
    </citation>
    <scope>NUCLEOTIDE SEQUENCE</scope>
    <source>
        <strain evidence="2">ChiBcec2-4451</strain>
    </source>
</reference>
<gene>
    <name evidence="2" type="ORF">IAA63_08990</name>
</gene>
<dbReference type="Gene3D" id="1.10.1660.10">
    <property type="match status" value="1"/>
</dbReference>
<name>A0A9D1T6I2_9FIRM</name>
<dbReference type="AlphaFoldDB" id="A0A9D1T6I2"/>
<reference evidence="2" key="2">
    <citation type="journal article" date="2021" name="PeerJ">
        <title>Extensive microbial diversity within the chicken gut microbiome revealed by metagenomics and culture.</title>
        <authorList>
            <person name="Gilroy R."/>
            <person name="Ravi A."/>
            <person name="Getino M."/>
            <person name="Pursley I."/>
            <person name="Horton D.L."/>
            <person name="Alikhan N.F."/>
            <person name="Baker D."/>
            <person name="Gharbi K."/>
            <person name="Hall N."/>
            <person name="Watson M."/>
            <person name="Adriaenssens E.M."/>
            <person name="Foster-Nyarko E."/>
            <person name="Jarju S."/>
            <person name="Secka A."/>
            <person name="Antonio M."/>
            <person name="Oren A."/>
            <person name="Chaudhuri R.R."/>
            <person name="La Ragione R."/>
            <person name="Hildebrand F."/>
            <person name="Pallen M.J."/>
        </authorList>
    </citation>
    <scope>NUCLEOTIDE SEQUENCE</scope>
    <source>
        <strain evidence="2">ChiBcec2-4451</strain>
    </source>
</reference>
<organism evidence="2 3">
    <name type="scientific">Candidatus Pullilachnospira stercoravium</name>
    <dbReference type="NCBI Taxonomy" id="2840913"/>
    <lineage>
        <taxon>Bacteria</taxon>
        <taxon>Bacillati</taxon>
        <taxon>Bacillota</taxon>
        <taxon>Clostridia</taxon>
        <taxon>Lachnospirales</taxon>
        <taxon>Lachnospiraceae</taxon>
        <taxon>Lachnospiraceae incertae sedis</taxon>
        <taxon>Candidatus Pullilachnospira</taxon>
    </lineage>
</organism>
<dbReference type="Proteomes" id="UP000886723">
    <property type="component" value="Unassembled WGS sequence"/>
</dbReference>
<sequence length="130" mass="15645">MTMEEAGRRYGIPMEVLREYERWGLCEAAKKVMGAWQYDDTDLERLSLIMTLHDIGFSPEEVETYMHLVLEGRETRKARIQMLDERRTDTLNEIHFRERQLERLDYLRYQLRTAQRGEGERNKTSKEVTE</sequence>
<dbReference type="SMART" id="SM00422">
    <property type="entry name" value="HTH_MERR"/>
    <property type="match status" value="1"/>
</dbReference>
<dbReference type="GO" id="GO:0003677">
    <property type="term" value="F:DNA binding"/>
    <property type="evidence" value="ECO:0007669"/>
    <property type="project" value="InterPro"/>
</dbReference>
<dbReference type="PROSITE" id="PS50937">
    <property type="entry name" value="HTH_MERR_2"/>
    <property type="match status" value="1"/>
</dbReference>
<dbReference type="GO" id="GO:0006355">
    <property type="term" value="P:regulation of DNA-templated transcription"/>
    <property type="evidence" value="ECO:0007669"/>
    <property type="project" value="InterPro"/>
</dbReference>
<dbReference type="EMBL" id="DVON01000188">
    <property type="protein sequence ID" value="HIV13256.1"/>
    <property type="molecule type" value="Genomic_DNA"/>
</dbReference>
<dbReference type="InterPro" id="IPR009061">
    <property type="entry name" value="DNA-bd_dom_put_sf"/>
</dbReference>
<evidence type="ECO:0000313" key="3">
    <source>
        <dbReference type="Proteomes" id="UP000886723"/>
    </source>
</evidence>
<protein>
    <submittedName>
        <fullName evidence="2">MerR family transcriptional regulator</fullName>
    </submittedName>
</protein>
<evidence type="ECO:0000313" key="2">
    <source>
        <dbReference type="EMBL" id="HIV13256.1"/>
    </source>
</evidence>
<evidence type="ECO:0000259" key="1">
    <source>
        <dbReference type="PROSITE" id="PS50937"/>
    </source>
</evidence>
<proteinExistence type="predicted"/>
<accession>A0A9D1T6I2</accession>